<protein>
    <submittedName>
        <fullName evidence="2">Uncharacterized protein</fullName>
    </submittedName>
</protein>
<gene>
    <name evidence="2" type="ORF">GWK47_047526</name>
</gene>
<keyword evidence="3" id="KW-1185">Reference proteome</keyword>
<feature type="region of interest" description="Disordered" evidence="1">
    <location>
        <begin position="197"/>
        <end position="233"/>
    </location>
</feature>
<evidence type="ECO:0000313" key="2">
    <source>
        <dbReference type="EMBL" id="KAG0720891.1"/>
    </source>
</evidence>
<proteinExistence type="predicted"/>
<evidence type="ECO:0000313" key="3">
    <source>
        <dbReference type="Proteomes" id="UP000770661"/>
    </source>
</evidence>
<comment type="caution">
    <text evidence="2">The sequence shown here is derived from an EMBL/GenBank/DDBJ whole genome shotgun (WGS) entry which is preliminary data.</text>
</comment>
<dbReference type="EMBL" id="JACEEZ010012090">
    <property type="protein sequence ID" value="KAG0720891.1"/>
    <property type="molecule type" value="Genomic_DNA"/>
</dbReference>
<dbReference type="Proteomes" id="UP000770661">
    <property type="component" value="Unassembled WGS sequence"/>
</dbReference>
<name>A0A8J4YBW1_CHIOP</name>
<sequence length="336" mass="37284">MKKRYLVAPLEAIPGAQLPSAREVPGLVIYKLDVQKKAIRVWAHEVSLVVEEVCARARIPLQRIDKVATKIQKLHKEYALIRKNKKCTTSTQVSEQRSLGEKLNDLFDVAHANAMAIMTEAEDEDFLLAQRGLVDVGEGRRDPVKAAPWERVAERHAAQTSRQEEGALNEAATSSATVELNHPAAAALLSVAPAPLEAPTAGPQWPPTEPKRAKRGLKKSFDPGVSSIPRSRGRRTRAITRAHVLKFERALDKDLLYFACRHHVLELVIGAVFLSAMGPTAGPDVALFRHFQAKWEFIDQQQYVTGAATEDVAHLLLEVDAEWFRKCSDEPHGTPR</sequence>
<accession>A0A8J4YBW1</accession>
<reference evidence="2" key="1">
    <citation type="submission" date="2020-07" db="EMBL/GenBank/DDBJ databases">
        <title>The High-quality genome of the commercially important snow crab, Chionoecetes opilio.</title>
        <authorList>
            <person name="Jeong J.-H."/>
            <person name="Ryu S."/>
        </authorList>
    </citation>
    <scope>NUCLEOTIDE SEQUENCE</scope>
    <source>
        <strain evidence="2">MADBK_172401_WGS</strain>
        <tissue evidence="2">Digestive gland</tissue>
    </source>
</reference>
<organism evidence="2 3">
    <name type="scientific">Chionoecetes opilio</name>
    <name type="common">Atlantic snow crab</name>
    <name type="synonym">Cancer opilio</name>
    <dbReference type="NCBI Taxonomy" id="41210"/>
    <lineage>
        <taxon>Eukaryota</taxon>
        <taxon>Metazoa</taxon>
        <taxon>Ecdysozoa</taxon>
        <taxon>Arthropoda</taxon>
        <taxon>Crustacea</taxon>
        <taxon>Multicrustacea</taxon>
        <taxon>Malacostraca</taxon>
        <taxon>Eumalacostraca</taxon>
        <taxon>Eucarida</taxon>
        <taxon>Decapoda</taxon>
        <taxon>Pleocyemata</taxon>
        <taxon>Brachyura</taxon>
        <taxon>Eubrachyura</taxon>
        <taxon>Majoidea</taxon>
        <taxon>Majidae</taxon>
        <taxon>Chionoecetes</taxon>
    </lineage>
</organism>
<evidence type="ECO:0000256" key="1">
    <source>
        <dbReference type="SAM" id="MobiDB-lite"/>
    </source>
</evidence>
<dbReference type="AlphaFoldDB" id="A0A8J4YBW1"/>
<dbReference type="OrthoDB" id="7697930at2759"/>